<evidence type="ECO:0000259" key="6">
    <source>
        <dbReference type="Pfam" id="PF13145"/>
    </source>
</evidence>
<organism evidence="7 8">
    <name type="scientific">Massilia haematophila</name>
    <dbReference type="NCBI Taxonomy" id="457923"/>
    <lineage>
        <taxon>Bacteria</taxon>
        <taxon>Pseudomonadati</taxon>
        <taxon>Pseudomonadota</taxon>
        <taxon>Betaproteobacteria</taxon>
        <taxon>Burkholderiales</taxon>
        <taxon>Oxalobacteraceae</taxon>
        <taxon>Telluria group</taxon>
        <taxon>Massilia</taxon>
    </lineage>
</organism>
<gene>
    <name evidence="7" type="ORF">ACFOPH_09330</name>
</gene>
<protein>
    <recommendedName>
        <fullName evidence="3">peptidylprolyl isomerase</fullName>
        <ecNumber evidence="3">5.2.1.8</ecNumber>
    </recommendedName>
</protein>
<accession>A0ABV7PLQ1</accession>
<feature type="domain" description="PpiC" evidence="6">
    <location>
        <begin position="128"/>
        <end position="236"/>
    </location>
</feature>
<dbReference type="InterPro" id="IPR000297">
    <property type="entry name" value="PPIase_PpiC"/>
</dbReference>
<dbReference type="Gene3D" id="1.10.8.1040">
    <property type="match status" value="1"/>
</dbReference>
<dbReference type="NCBIfam" id="TIGR02925">
    <property type="entry name" value="cis_trans_EpsD"/>
    <property type="match status" value="1"/>
</dbReference>
<evidence type="ECO:0000256" key="2">
    <source>
        <dbReference type="ARBA" id="ARBA00007656"/>
    </source>
</evidence>
<comment type="similarity">
    <text evidence="2">Belongs to the PpiC/parvulin rotamase family.</text>
</comment>
<dbReference type="InterPro" id="IPR050245">
    <property type="entry name" value="PrsA_foldase"/>
</dbReference>
<feature type="chain" id="PRO_5046437962" description="peptidylprolyl isomerase" evidence="5">
    <location>
        <begin position="25"/>
        <end position="306"/>
    </location>
</feature>
<dbReference type="Gene3D" id="6.10.140.970">
    <property type="match status" value="1"/>
</dbReference>
<evidence type="ECO:0000256" key="3">
    <source>
        <dbReference type="ARBA" id="ARBA00013194"/>
    </source>
</evidence>
<sequence>MKKTSSLHLARRTAAAACCLLALAACERRPPTPGANAQWVAKVDDHEITVHQVNAELSAAGAVGLATDSPVAQRRAVEALVDRRVLVDAAMKEDLHRDPEVVQAIEKAREQIVAQAYLRKVVGQPVKPTQAEIDDYFEKHPALFAQRKQYDMRHILVDNAHFDDEMKALVNRAPSLDEVERALAAKNTGFSLQHSTPTGADLPPAIRDNIDALVGGKPFVIRTASGVLVAALTYVKDTPLSRPEASAEITDQLTGARVRQAIAAEVERLRRQARVDYQDGYGPAAGRKASANAASAHIEQGVAGLR</sequence>
<comment type="caution">
    <text evidence="7">The sequence shown here is derived from an EMBL/GenBank/DDBJ whole genome shotgun (WGS) entry which is preliminary data.</text>
</comment>
<evidence type="ECO:0000256" key="1">
    <source>
        <dbReference type="ARBA" id="ARBA00000971"/>
    </source>
</evidence>
<reference evidence="8" key="1">
    <citation type="journal article" date="2019" name="Int. J. Syst. Evol. Microbiol.">
        <title>The Global Catalogue of Microorganisms (GCM) 10K type strain sequencing project: providing services to taxonomists for standard genome sequencing and annotation.</title>
        <authorList>
            <consortium name="The Broad Institute Genomics Platform"/>
            <consortium name="The Broad Institute Genome Sequencing Center for Infectious Disease"/>
            <person name="Wu L."/>
            <person name="Ma J."/>
        </authorList>
    </citation>
    <scope>NUCLEOTIDE SEQUENCE [LARGE SCALE GENOMIC DNA]</scope>
    <source>
        <strain evidence="8">CCM 7480</strain>
    </source>
</reference>
<dbReference type="SUPFAM" id="SSF109998">
    <property type="entry name" value="Triger factor/SurA peptide-binding domain-like"/>
    <property type="match status" value="1"/>
</dbReference>
<evidence type="ECO:0000256" key="4">
    <source>
        <dbReference type="ARBA" id="ARBA00023110"/>
    </source>
</evidence>
<dbReference type="InterPro" id="IPR027304">
    <property type="entry name" value="Trigger_fact/SurA_dom_sf"/>
</dbReference>
<dbReference type="Proteomes" id="UP001595665">
    <property type="component" value="Unassembled WGS sequence"/>
</dbReference>
<dbReference type="RefSeq" id="WP_312547295.1">
    <property type="nucleotide sequence ID" value="NZ_JBHRVV010000001.1"/>
</dbReference>
<dbReference type="Pfam" id="PF13145">
    <property type="entry name" value="Rotamase_2"/>
    <property type="match status" value="1"/>
</dbReference>
<evidence type="ECO:0000256" key="5">
    <source>
        <dbReference type="SAM" id="SignalP"/>
    </source>
</evidence>
<comment type="catalytic activity">
    <reaction evidence="1">
        <text>[protein]-peptidylproline (omega=180) = [protein]-peptidylproline (omega=0)</text>
        <dbReference type="Rhea" id="RHEA:16237"/>
        <dbReference type="Rhea" id="RHEA-COMP:10747"/>
        <dbReference type="Rhea" id="RHEA-COMP:10748"/>
        <dbReference type="ChEBI" id="CHEBI:83833"/>
        <dbReference type="ChEBI" id="CHEBI:83834"/>
        <dbReference type="EC" id="5.2.1.8"/>
    </reaction>
</comment>
<dbReference type="GO" id="GO:0003755">
    <property type="term" value="F:peptidyl-prolyl cis-trans isomerase activity"/>
    <property type="evidence" value="ECO:0007669"/>
    <property type="project" value="UniProtKB-EC"/>
</dbReference>
<dbReference type="EC" id="5.2.1.8" evidence="3"/>
<proteinExistence type="inferred from homology"/>
<dbReference type="InterPro" id="IPR014274">
    <property type="entry name" value="PPIase_EpsD"/>
</dbReference>
<keyword evidence="7" id="KW-0413">Isomerase</keyword>
<feature type="signal peptide" evidence="5">
    <location>
        <begin position="1"/>
        <end position="24"/>
    </location>
</feature>
<keyword evidence="5" id="KW-0732">Signal</keyword>
<dbReference type="PANTHER" id="PTHR47245">
    <property type="entry name" value="PEPTIDYLPROLYL ISOMERASE"/>
    <property type="match status" value="1"/>
</dbReference>
<evidence type="ECO:0000313" key="7">
    <source>
        <dbReference type="EMBL" id="MFC3458446.1"/>
    </source>
</evidence>
<dbReference type="PROSITE" id="PS51257">
    <property type="entry name" value="PROKAR_LIPOPROTEIN"/>
    <property type="match status" value="1"/>
</dbReference>
<evidence type="ECO:0000313" key="8">
    <source>
        <dbReference type="Proteomes" id="UP001595665"/>
    </source>
</evidence>
<name>A0ABV7PLQ1_9BURK</name>
<dbReference type="EMBL" id="JBHRVV010000001">
    <property type="protein sequence ID" value="MFC3458446.1"/>
    <property type="molecule type" value="Genomic_DNA"/>
</dbReference>
<keyword evidence="4" id="KW-0697">Rotamase</keyword>
<keyword evidence="8" id="KW-1185">Reference proteome</keyword>
<dbReference type="PANTHER" id="PTHR47245:SF2">
    <property type="entry name" value="PEPTIDYL-PROLYL CIS-TRANS ISOMERASE HP_0175-RELATED"/>
    <property type="match status" value="1"/>
</dbReference>